<gene>
    <name evidence="1" type="ORF">ACFQMA_24485</name>
</gene>
<reference evidence="1 2" key="1">
    <citation type="journal article" date="2019" name="Int. J. Syst. Evol. Microbiol.">
        <title>The Global Catalogue of Microorganisms (GCM) 10K type strain sequencing project: providing services to taxonomists for standard genome sequencing and annotation.</title>
        <authorList>
            <consortium name="The Broad Institute Genomics Platform"/>
            <consortium name="The Broad Institute Genome Sequencing Center for Infectious Disease"/>
            <person name="Wu L."/>
            <person name="Ma J."/>
        </authorList>
    </citation>
    <scope>NUCLEOTIDE SEQUENCE [LARGE SCALE GENOMIC DNA]</scope>
    <source>
        <strain evidence="1 2">XZYJT29</strain>
    </source>
</reference>
<sequence length="357" mass="41978">MPTRIIDHRESDLEARFEHLQEEAERFSELTISNAFDDYFSNIRDAFEKIDSRRSDVEANPDNDALYQRYLSKVISAEADISDLELVLTHLDLYTHHRDRWPDRIQHVEEICEELTDAFGLSVTCFPVIRENYALLPLLDDDFYVIYVPRGRSIVPTTPILAHEVAHALLDQRSSRSHEFNQRFSELRRQMDHERTERDFHGNWSHWYSELFCDVAGFFAFGPSYVCAQLHHLLSRNPYFIQRDVGVEDDTLHPPDALRVTVITDLADEYLPKQLREPLEDIREEYTQHLQCYEESKRPFYDEWADDELVDAVISDAAGVNTQFDQLCSHIQNGSDPSSVPEFEFRLKANRYWLDEN</sequence>
<dbReference type="GeneID" id="78823333"/>
<dbReference type="Proteomes" id="UP001596432">
    <property type="component" value="Unassembled WGS sequence"/>
</dbReference>
<dbReference type="EMBL" id="JBHTAS010000002">
    <property type="protein sequence ID" value="MFC7142968.1"/>
    <property type="molecule type" value="Genomic_DNA"/>
</dbReference>
<dbReference type="AlphaFoldDB" id="A0ABD5Y6J8"/>
<evidence type="ECO:0000313" key="2">
    <source>
        <dbReference type="Proteomes" id="UP001596432"/>
    </source>
</evidence>
<evidence type="ECO:0008006" key="3">
    <source>
        <dbReference type="Google" id="ProtNLM"/>
    </source>
</evidence>
<evidence type="ECO:0000313" key="1">
    <source>
        <dbReference type="EMBL" id="MFC7142968.1"/>
    </source>
</evidence>
<protein>
    <recommendedName>
        <fullName evidence="3">IrrE N-terminal-like domain-containing protein</fullName>
    </recommendedName>
</protein>
<name>A0ABD5Y6J8_9EURY</name>
<comment type="caution">
    <text evidence="1">The sequence shown here is derived from an EMBL/GenBank/DDBJ whole genome shotgun (WGS) entry which is preliminary data.</text>
</comment>
<accession>A0ABD5Y6J8</accession>
<organism evidence="1 2">
    <name type="scientific">Halosimplex aquaticum</name>
    <dbReference type="NCBI Taxonomy" id="3026162"/>
    <lineage>
        <taxon>Archaea</taxon>
        <taxon>Methanobacteriati</taxon>
        <taxon>Methanobacteriota</taxon>
        <taxon>Stenosarchaea group</taxon>
        <taxon>Halobacteria</taxon>
        <taxon>Halobacteriales</taxon>
        <taxon>Haloarculaceae</taxon>
        <taxon>Halosimplex</taxon>
    </lineage>
</organism>
<proteinExistence type="predicted"/>
<keyword evidence="2" id="KW-1185">Reference proteome</keyword>
<dbReference type="RefSeq" id="WP_274326296.1">
    <property type="nucleotide sequence ID" value="NZ_CP118159.1"/>
</dbReference>